<dbReference type="EMBL" id="KL818999">
    <property type="protein sequence ID" value="KFM83362.1"/>
    <property type="molecule type" value="Genomic_DNA"/>
</dbReference>
<keyword evidence="2" id="KW-1185">Reference proteome</keyword>
<sequence length="49" mass="5843">MTSKLAPWQRLDALKSFFYPSLQFDMRIARHRKSTWTGIDSFLRPLIKS</sequence>
<dbReference type="AlphaFoldDB" id="A0A087V173"/>
<evidence type="ECO:0000313" key="1">
    <source>
        <dbReference type="EMBL" id="KFM83362.1"/>
    </source>
</evidence>
<organism evidence="1 2">
    <name type="scientific">Stegodyphus mimosarum</name>
    <name type="common">African social velvet spider</name>
    <dbReference type="NCBI Taxonomy" id="407821"/>
    <lineage>
        <taxon>Eukaryota</taxon>
        <taxon>Metazoa</taxon>
        <taxon>Ecdysozoa</taxon>
        <taxon>Arthropoda</taxon>
        <taxon>Chelicerata</taxon>
        <taxon>Arachnida</taxon>
        <taxon>Araneae</taxon>
        <taxon>Araneomorphae</taxon>
        <taxon>Entelegynae</taxon>
        <taxon>Eresoidea</taxon>
        <taxon>Eresidae</taxon>
        <taxon>Stegodyphus</taxon>
    </lineage>
</organism>
<name>A0A087V173_STEMI</name>
<protein>
    <submittedName>
        <fullName evidence="1">Uncharacterized protein</fullName>
    </submittedName>
</protein>
<dbReference type="Proteomes" id="UP000054359">
    <property type="component" value="Unassembled WGS sequence"/>
</dbReference>
<accession>A0A087V173</accession>
<gene>
    <name evidence="1" type="ORF">X975_06694</name>
</gene>
<dbReference type="OrthoDB" id="6437252at2759"/>
<proteinExistence type="predicted"/>
<reference evidence="1 2" key="1">
    <citation type="submission" date="2013-11" db="EMBL/GenBank/DDBJ databases">
        <title>Genome sequencing of Stegodyphus mimosarum.</title>
        <authorList>
            <person name="Bechsgaard J."/>
        </authorList>
    </citation>
    <scope>NUCLEOTIDE SEQUENCE [LARGE SCALE GENOMIC DNA]</scope>
</reference>
<evidence type="ECO:0000313" key="2">
    <source>
        <dbReference type="Proteomes" id="UP000054359"/>
    </source>
</evidence>
<feature type="non-terminal residue" evidence="1">
    <location>
        <position position="49"/>
    </location>
</feature>